<proteinExistence type="predicted"/>
<dbReference type="PANTHER" id="PTHR15176">
    <property type="entry name" value="NEPHROCYSTIN"/>
    <property type="match status" value="1"/>
</dbReference>
<evidence type="ECO:0000313" key="1">
    <source>
        <dbReference type="EMBL" id="PAA92679.1"/>
    </source>
</evidence>
<accession>A0A267H567</accession>
<name>A0A267H567_9PLAT</name>
<reference evidence="1 2" key="1">
    <citation type="submission" date="2017-06" db="EMBL/GenBank/DDBJ databases">
        <title>A platform for efficient transgenesis in Macrostomum lignano, a flatworm model organism for stem cell research.</title>
        <authorList>
            <person name="Berezikov E."/>
        </authorList>
    </citation>
    <scope>NUCLEOTIDE SEQUENCE [LARGE SCALE GENOMIC DNA]</scope>
    <source>
        <strain evidence="1">DV1</strain>
        <tissue evidence="1">Whole organism</tissue>
    </source>
</reference>
<organism evidence="1 2">
    <name type="scientific">Macrostomum lignano</name>
    <dbReference type="NCBI Taxonomy" id="282301"/>
    <lineage>
        <taxon>Eukaryota</taxon>
        <taxon>Metazoa</taxon>
        <taxon>Spiralia</taxon>
        <taxon>Lophotrochozoa</taxon>
        <taxon>Platyhelminthes</taxon>
        <taxon>Rhabditophora</taxon>
        <taxon>Macrostomorpha</taxon>
        <taxon>Macrostomida</taxon>
        <taxon>Macrostomidae</taxon>
        <taxon>Macrostomum</taxon>
    </lineage>
</organism>
<dbReference type="OrthoDB" id="5340910at2759"/>
<dbReference type="PANTHER" id="PTHR15176:SF1">
    <property type="entry name" value="NEPHROCYSTIN-1"/>
    <property type="match status" value="1"/>
</dbReference>
<comment type="caution">
    <text evidence="1">The sequence shown here is derived from an EMBL/GenBank/DDBJ whole genome shotgun (WGS) entry which is preliminary data.</text>
</comment>
<evidence type="ECO:0000313" key="2">
    <source>
        <dbReference type="Proteomes" id="UP000215902"/>
    </source>
</evidence>
<gene>
    <name evidence="1" type="ORF">BOX15_Mlig013883g4</name>
</gene>
<dbReference type="EMBL" id="NIVC01000042">
    <property type="protein sequence ID" value="PAA92679.1"/>
    <property type="molecule type" value="Genomic_DNA"/>
</dbReference>
<keyword evidence="2" id="KW-1185">Reference proteome</keyword>
<dbReference type="GO" id="GO:0005929">
    <property type="term" value="C:cilium"/>
    <property type="evidence" value="ECO:0007669"/>
    <property type="project" value="TreeGrafter"/>
</dbReference>
<dbReference type="Proteomes" id="UP000215902">
    <property type="component" value="Unassembled WGS sequence"/>
</dbReference>
<dbReference type="AlphaFoldDB" id="A0A267H567"/>
<dbReference type="STRING" id="282301.A0A267H567"/>
<protein>
    <submittedName>
        <fullName evidence="1">Uncharacterized protein</fullName>
    </submittedName>
</protein>
<dbReference type="GO" id="GO:0090251">
    <property type="term" value="P:protein localization involved in establishment of planar polarity"/>
    <property type="evidence" value="ECO:0007669"/>
    <property type="project" value="TreeGrafter"/>
</dbReference>
<dbReference type="InterPro" id="IPR039687">
    <property type="entry name" value="NPHP1"/>
</dbReference>
<sequence length="397" mass="44501">MVLRRHQALSRKAVFSSKSASSEAYSLLHVGAGRLGLHASGSTSAYTNRKLVHLQKCLTMPSGLPNPVLDRFVRLCLFDGQGPVSNVHTVRATVTAKDDRTWTFSTRVTDTSSGLDYGELYLRYNFGQNNVQLLIEATVVCKIETSEPIELSIGHVTVPLFDENGGPLPAKGFDLQFEGGSPFDRQQEVDSRLGQFGAQTKAQPKPHIQLKLTAPNKETKEFMDLCPTTILGNLAHLQLHSLYRHVLASELSLNNQAIEHGANAIYAPHLVQFPSMADQPDVMDVLRRRWNEFAKRERAFRKPAATEVMKQEFIRIVKSTYFINQLKDFQPYVFGNKNQEQFRANAIQDFLRRIASDQSSVSYSLSSDLIFEPFSMEEVALPMIGRFSVPVLPVSLE</sequence>
<dbReference type="GO" id="GO:0005737">
    <property type="term" value="C:cytoplasm"/>
    <property type="evidence" value="ECO:0007669"/>
    <property type="project" value="TreeGrafter"/>
</dbReference>